<accession>A0ACC7P1I4</accession>
<evidence type="ECO:0000313" key="2">
    <source>
        <dbReference type="Proteomes" id="UP001631969"/>
    </source>
</evidence>
<dbReference type="EMBL" id="JBJURJ010000015">
    <property type="protein sequence ID" value="MFM9330898.1"/>
    <property type="molecule type" value="Genomic_DNA"/>
</dbReference>
<gene>
    <name evidence="1" type="ORF">ACI1P1_21640</name>
</gene>
<comment type="caution">
    <text evidence="1">The sequence shown here is derived from an EMBL/GenBank/DDBJ whole genome shotgun (WGS) entry which is preliminary data.</text>
</comment>
<name>A0ACC7P1I4_9BACL</name>
<proteinExistence type="predicted"/>
<organism evidence="1 2">
    <name type="scientific">Paenibacillus mesotrionivorans</name>
    <dbReference type="NCBI Taxonomy" id="3160968"/>
    <lineage>
        <taxon>Bacteria</taxon>
        <taxon>Bacillati</taxon>
        <taxon>Bacillota</taxon>
        <taxon>Bacilli</taxon>
        <taxon>Bacillales</taxon>
        <taxon>Paenibacillaceae</taxon>
        <taxon>Paenibacillus</taxon>
    </lineage>
</organism>
<protein>
    <submittedName>
        <fullName evidence="1">MDR family MFS transporter</fullName>
    </submittedName>
</protein>
<reference evidence="1" key="1">
    <citation type="submission" date="2024-12" db="EMBL/GenBank/DDBJ databases">
        <authorList>
            <person name="Wu N."/>
        </authorList>
    </citation>
    <scope>NUCLEOTIDE SEQUENCE</scope>
    <source>
        <strain evidence="1">P15</strain>
    </source>
</reference>
<keyword evidence="2" id="KW-1185">Reference proteome</keyword>
<sequence length="496" mass="53034">MEKAKRNNKTYILIGVILATFLAAIEGTIIGPAGPSIVSDLGNINLLSWIFTSYLLTMAVTTPIFGKLSDLYGRKAVFIIGCVLFSLGSLMCMFAHNMESLILYRAIQGIGAGALTPVTFTIIGDTYEAEERGKIQGVISSVWGISSLVGPLLGGYVITYFGWEWIFGFNVPFAILAVFFIARYLKEEPRNQTVRLDWAGAVTFTAGMTALLLVITLGGQSLAWSSPYLLLLAAGSVVCLVSFVQIEMRVPEPMVPLKLFRIRAILFSCIAALLVSSLIIGLTSYLPLWVQGVQGGDAASSGLALLPMSIGWLISSIIGGRILFSRGSRQTSLIGLTFVVVGALALIALQTDTTYWYLSMSTFLYGVGFGFSTIVFTIISQSAVGYHLRGSSTALVTFLRTLGQTIGAAVLGSLLSSRISSGAEAGGLYAQGITQGDINSLLSPHGRELSETVAVLLRGLLNQSLHTLFIIMAVIAGVGWLVVWGLPNRVPKTETE</sequence>
<evidence type="ECO:0000313" key="1">
    <source>
        <dbReference type="EMBL" id="MFM9330898.1"/>
    </source>
</evidence>
<dbReference type="Proteomes" id="UP001631969">
    <property type="component" value="Unassembled WGS sequence"/>
</dbReference>